<dbReference type="SUPFAM" id="SSF52499">
    <property type="entry name" value="Isochorismatase-like hydrolases"/>
    <property type="match status" value="1"/>
</dbReference>
<evidence type="ECO:0000259" key="1">
    <source>
        <dbReference type="Pfam" id="PF00857"/>
    </source>
</evidence>
<proteinExistence type="predicted"/>
<reference evidence="2 3" key="1">
    <citation type="submission" date="2013-12" db="EMBL/GenBank/DDBJ databases">
        <authorList>
            <person name="Stott M."/>
        </authorList>
    </citation>
    <scope>NUCLEOTIDE SEQUENCE [LARGE SCALE GENOMIC DNA]</scope>
    <source>
        <strain evidence="2 3">K22</strain>
    </source>
</reference>
<dbReference type="Pfam" id="PF00857">
    <property type="entry name" value="Isochorismatase"/>
    <property type="match status" value="1"/>
</dbReference>
<evidence type="ECO:0000313" key="2">
    <source>
        <dbReference type="EMBL" id="CDM65692.1"/>
    </source>
</evidence>
<dbReference type="Proteomes" id="UP000031518">
    <property type="component" value="Unassembled WGS sequence"/>
</dbReference>
<name>A0A0B6WY83_9BACT</name>
<dbReference type="PANTHER" id="PTHR14119:SF3">
    <property type="entry name" value="ISOCHORISMATASE DOMAIN-CONTAINING PROTEIN 2"/>
    <property type="match status" value="1"/>
</dbReference>
<feature type="domain" description="Isochorismatase-like" evidence="1">
    <location>
        <begin position="12"/>
        <end position="161"/>
    </location>
</feature>
<dbReference type="PANTHER" id="PTHR14119">
    <property type="entry name" value="HYDROLASE"/>
    <property type="match status" value="1"/>
</dbReference>
<organism evidence="2 3">
    <name type="scientific">Pyrinomonas methylaliphatogenes</name>
    <dbReference type="NCBI Taxonomy" id="454194"/>
    <lineage>
        <taxon>Bacteria</taxon>
        <taxon>Pseudomonadati</taxon>
        <taxon>Acidobacteriota</taxon>
        <taxon>Blastocatellia</taxon>
        <taxon>Blastocatellales</taxon>
        <taxon>Pyrinomonadaceae</taxon>
        <taxon>Pyrinomonas</taxon>
    </lineage>
</organism>
<dbReference type="InterPro" id="IPR050993">
    <property type="entry name" value="Isochorismatase_domain"/>
</dbReference>
<evidence type="ECO:0000313" key="3">
    <source>
        <dbReference type="Proteomes" id="UP000031518"/>
    </source>
</evidence>
<keyword evidence="3" id="KW-1185">Reference proteome</keyword>
<dbReference type="EMBL" id="CBXV010000006">
    <property type="protein sequence ID" value="CDM65692.1"/>
    <property type="molecule type" value="Genomic_DNA"/>
</dbReference>
<dbReference type="AlphaFoldDB" id="A0A0B6WY83"/>
<protein>
    <submittedName>
        <fullName evidence="2">Nicotinamidase-like amidase</fullName>
    </submittedName>
</protein>
<dbReference type="STRING" id="454194.PYK22_01697"/>
<dbReference type="OrthoDB" id="9789777at2"/>
<dbReference type="Gene3D" id="3.40.50.850">
    <property type="entry name" value="Isochorismatase-like"/>
    <property type="match status" value="1"/>
</dbReference>
<reference evidence="2 3" key="2">
    <citation type="submission" date="2015-01" db="EMBL/GenBank/DDBJ databases">
        <title>Complete genome sequence of Pyrinomonas methylaliphatogenes type strain K22T.</title>
        <authorList>
            <person name="Lee K.C.Y."/>
            <person name="Power J.F."/>
            <person name="Dunfield P.F."/>
            <person name="Morgan X.C."/>
            <person name="Huttenhower C."/>
            <person name="Stott M.B."/>
        </authorList>
    </citation>
    <scope>NUCLEOTIDE SEQUENCE [LARGE SCALE GENOMIC DNA]</scope>
    <source>
        <strain evidence="2 3">K22</strain>
    </source>
</reference>
<dbReference type="CDD" id="cd01012">
    <property type="entry name" value="YcaC_related"/>
    <property type="match status" value="1"/>
</dbReference>
<dbReference type="InterPro" id="IPR036380">
    <property type="entry name" value="Isochorismatase-like_sf"/>
</dbReference>
<dbReference type="InterPro" id="IPR000868">
    <property type="entry name" value="Isochorismatase-like_dom"/>
</dbReference>
<accession>A0A0B6WY83</accession>
<gene>
    <name evidence="2" type="ORF">PYK22_01697</name>
</gene>
<dbReference type="RefSeq" id="WP_041976183.1">
    <property type="nucleotide sequence ID" value="NZ_CBXV010000006.1"/>
</dbReference>
<sequence length="184" mass="20689">MRHEKLLDQKQTALLIIDMQEAFRQAISDFTETAARIALVAHAAHLLRLPLIITEQYPQGLGRTVNEIRAVLPDLAPIEKTCFSACDAPLFRARLEETGARQVVVCGIEAHICINQTVHDLLARGYQVHILTDCITSRAAHNKHAAVAKMQMNGAMPSTTEMMLFELLRDSRHEQFKAIQRLIK</sequence>